<feature type="transmembrane region" description="Helical" evidence="1">
    <location>
        <begin position="157"/>
        <end position="177"/>
    </location>
</feature>
<dbReference type="EMBL" id="OVEO01000002">
    <property type="protein sequence ID" value="SPQ93945.1"/>
    <property type="molecule type" value="Genomic_DNA"/>
</dbReference>
<keyword evidence="4" id="KW-1185">Reference proteome</keyword>
<dbReference type="Proteomes" id="UP000290189">
    <property type="component" value="Unassembled WGS sequence"/>
</dbReference>
<evidence type="ECO:0000256" key="1">
    <source>
        <dbReference type="SAM" id="Phobius"/>
    </source>
</evidence>
<dbReference type="Pfam" id="PF16913">
    <property type="entry name" value="PUNUT"/>
    <property type="match status" value="1"/>
</dbReference>
<dbReference type="AlphaFoldDB" id="A0A0G4IZJ8"/>
<proteinExistence type="predicted"/>
<gene>
    <name evidence="2" type="ORF">PBRA_001613</name>
    <name evidence="3" type="ORF">PLBR_LOCUS1160</name>
</gene>
<keyword evidence="1" id="KW-1133">Transmembrane helix</keyword>
<name>A0A0G4IZJ8_PLABS</name>
<dbReference type="GO" id="GO:0016020">
    <property type="term" value="C:membrane"/>
    <property type="evidence" value="ECO:0007669"/>
    <property type="project" value="TreeGrafter"/>
</dbReference>
<evidence type="ECO:0000313" key="3">
    <source>
        <dbReference type="EMBL" id="SPQ93945.1"/>
    </source>
</evidence>
<dbReference type="EMBL" id="CDSF01000101">
    <property type="protein sequence ID" value="CEP00559.1"/>
    <property type="molecule type" value="Genomic_DNA"/>
</dbReference>
<feature type="transmembrane region" description="Helical" evidence="1">
    <location>
        <begin position="33"/>
        <end position="52"/>
    </location>
</feature>
<reference evidence="2 4" key="1">
    <citation type="submission" date="2015-02" db="EMBL/GenBank/DDBJ databases">
        <authorList>
            <person name="Chooi Y.-H."/>
        </authorList>
    </citation>
    <scope>NUCLEOTIDE SEQUENCE [LARGE SCALE GENOMIC DNA]</scope>
    <source>
        <strain evidence="2">E3</strain>
    </source>
</reference>
<evidence type="ECO:0008006" key="6">
    <source>
        <dbReference type="Google" id="ProtNLM"/>
    </source>
</evidence>
<dbReference type="InterPro" id="IPR037185">
    <property type="entry name" value="EmrE-like"/>
</dbReference>
<evidence type="ECO:0000313" key="5">
    <source>
        <dbReference type="Proteomes" id="UP000290189"/>
    </source>
</evidence>
<keyword evidence="1" id="KW-0472">Membrane</keyword>
<dbReference type="OrthoDB" id="416555at2759"/>
<evidence type="ECO:0000313" key="2">
    <source>
        <dbReference type="EMBL" id="CEP00559.1"/>
    </source>
</evidence>
<dbReference type="SUPFAM" id="SSF103481">
    <property type="entry name" value="Multidrug resistance efflux transporter EmrE"/>
    <property type="match status" value="1"/>
</dbReference>
<dbReference type="PANTHER" id="PTHR13146">
    <property type="match status" value="1"/>
</dbReference>
<feature type="transmembrane region" description="Helical" evidence="1">
    <location>
        <begin position="64"/>
        <end position="86"/>
    </location>
</feature>
<evidence type="ECO:0000313" key="4">
    <source>
        <dbReference type="Proteomes" id="UP000039324"/>
    </source>
</evidence>
<reference evidence="3 5" key="2">
    <citation type="submission" date="2018-03" db="EMBL/GenBank/DDBJ databases">
        <authorList>
            <person name="Fogelqvist J."/>
        </authorList>
    </citation>
    <scope>NUCLEOTIDE SEQUENCE [LARGE SCALE GENOMIC DNA]</scope>
</reference>
<organism evidence="2 4">
    <name type="scientific">Plasmodiophora brassicae</name>
    <name type="common">Clubroot disease agent</name>
    <dbReference type="NCBI Taxonomy" id="37360"/>
    <lineage>
        <taxon>Eukaryota</taxon>
        <taxon>Sar</taxon>
        <taxon>Rhizaria</taxon>
        <taxon>Endomyxa</taxon>
        <taxon>Phytomyxea</taxon>
        <taxon>Plasmodiophorida</taxon>
        <taxon>Plasmodiophoridae</taxon>
        <taxon>Plasmodiophora</taxon>
    </lineage>
</organism>
<feature type="transmembrane region" description="Helical" evidence="1">
    <location>
        <begin position="327"/>
        <end position="346"/>
    </location>
</feature>
<keyword evidence="3" id="KW-0496">Mitochondrion</keyword>
<feature type="transmembrane region" description="Helical" evidence="1">
    <location>
        <begin position="269"/>
        <end position="288"/>
    </location>
</feature>
<sequence>MAVSPVSHAGKCGSKVEASVPHKKATSLVSKRVTLVVVSLFLIVSRAAHVLFAQPFKKDFKVNVPMYLVIIECCSFPIALFGWIALSLYQRGELYVENWRYRIPMYALMAALDGVNTITASVGLSALPATVYTILKASSIVFSVAFSKIFTAKQFTVFHYLAVAIMMSASAVMGFYGNKDSGQAANATFGSFVFAATSCVVSSATLGALGVVTYKFIRHEKQKSDLLCIAENNAFQSLFLFLIILPVLATNEVSQWGPMFQKASDSGKLGLLVGCSVGMFFSRPIMLFSSIAATSLASAALTRTLGAPRRLVVVLFSALYFKESMPFYKLCSVGLMCLALAVYIYGGHVLQLYKKRAAVAAKVGDAVALKMAPVSDSSDTDHTTRAGHAV</sequence>
<protein>
    <recommendedName>
        <fullName evidence="6">Sugar phosphate transporter domain-containing protein</fullName>
    </recommendedName>
</protein>
<accession>A0A0G4IZJ8</accession>
<feature type="transmembrane region" description="Helical" evidence="1">
    <location>
        <begin position="226"/>
        <end position="249"/>
    </location>
</feature>
<dbReference type="Proteomes" id="UP000039324">
    <property type="component" value="Unassembled WGS sequence"/>
</dbReference>
<feature type="transmembrane region" description="Helical" evidence="1">
    <location>
        <begin position="189"/>
        <end position="214"/>
    </location>
</feature>
<feature type="transmembrane region" description="Helical" evidence="1">
    <location>
        <begin position="133"/>
        <end position="150"/>
    </location>
</feature>
<geneLocation type="mitochondrion" evidence="3"/>
<keyword evidence="1" id="KW-0812">Transmembrane</keyword>
<feature type="transmembrane region" description="Helical" evidence="1">
    <location>
        <begin position="106"/>
        <end position="127"/>
    </location>
</feature>